<comment type="caution">
    <text evidence="1">The sequence shown here is derived from an EMBL/GenBank/DDBJ whole genome shotgun (WGS) entry which is preliminary data.</text>
</comment>
<reference evidence="1 2" key="1">
    <citation type="submission" date="2010-02" db="EMBL/GenBank/DDBJ databases">
        <authorList>
            <person name="Weinstock G."/>
            <person name="Sodergren E."/>
            <person name="Clifton S."/>
            <person name="Fulton L."/>
            <person name="Fulton B."/>
            <person name="Courtney L."/>
            <person name="Fronick C."/>
            <person name="Harrison M."/>
            <person name="Strong C."/>
            <person name="Farmer C."/>
            <person name="Delahaunty K."/>
            <person name="Markovic C."/>
            <person name="Hall O."/>
            <person name="Minx P."/>
            <person name="Tomlinson C."/>
            <person name="Mitreva M."/>
            <person name="Nelson J."/>
            <person name="Hou S."/>
            <person name="Wollam A."/>
            <person name="Pepin K.H."/>
            <person name="Johnson M."/>
            <person name="Bhonagiri V."/>
            <person name="Zhang X."/>
            <person name="Suruliraj S."/>
            <person name="Warren W."/>
            <person name="Chinwalla A."/>
            <person name="Mardis E.R."/>
            <person name="Wilson R.K."/>
        </authorList>
    </citation>
    <scope>NUCLEOTIDE SEQUENCE [LARGE SCALE GENOMIC DNA]</scope>
    <source>
        <strain evidence="1 2">ATCC 33693</strain>
    </source>
</reference>
<proteinExistence type="predicted"/>
<dbReference type="EMBL" id="ACJY01000099">
    <property type="protein sequence ID" value="EFE85987.1"/>
    <property type="molecule type" value="Genomic_DNA"/>
</dbReference>
<dbReference type="AlphaFoldDB" id="D4CX67"/>
<dbReference type="Proteomes" id="UP000003748">
    <property type="component" value="Unassembled WGS sequence"/>
</dbReference>
<protein>
    <submittedName>
        <fullName evidence="1">Uncharacterized protein</fullName>
    </submittedName>
</protein>
<accession>D4CX67</accession>
<dbReference type="RefSeq" id="WP_005974637.1">
    <property type="nucleotide sequence ID" value="NZ_GG665898.1"/>
</dbReference>
<organism evidence="1 2">
    <name type="scientific">Fusobacterium periodonticum ATCC 33693</name>
    <dbReference type="NCBI Taxonomy" id="546275"/>
    <lineage>
        <taxon>Bacteria</taxon>
        <taxon>Fusobacteriati</taxon>
        <taxon>Fusobacteriota</taxon>
        <taxon>Fusobacteriia</taxon>
        <taxon>Fusobacteriales</taxon>
        <taxon>Fusobacteriaceae</taxon>
        <taxon>Fusobacterium</taxon>
    </lineage>
</organism>
<sequence>MFVDLPKKIIEAKEKGYINGRLEIIVDTPPQWVLDELDKFFKDFKETMESEGYFNN</sequence>
<evidence type="ECO:0000313" key="2">
    <source>
        <dbReference type="Proteomes" id="UP000003748"/>
    </source>
</evidence>
<evidence type="ECO:0000313" key="1">
    <source>
        <dbReference type="EMBL" id="EFE85987.1"/>
    </source>
</evidence>
<dbReference type="GeneID" id="78420836"/>
<name>D4CX67_9FUSO</name>
<dbReference type="STRING" id="546275.FUSPEROL_02027"/>
<gene>
    <name evidence="1" type="ORF">FUSPEROL_02027</name>
</gene>
<dbReference type="HOGENOM" id="CLU_3007751_0_0_0"/>